<comment type="caution">
    <text evidence="6">The sequence shown here is derived from an EMBL/GenBank/DDBJ whole genome shotgun (WGS) entry which is preliminary data.</text>
</comment>
<dbReference type="SUPFAM" id="SSF53850">
    <property type="entry name" value="Periplasmic binding protein-like II"/>
    <property type="match status" value="1"/>
</dbReference>
<accession>A0A9D2TEI7</accession>
<dbReference type="EMBL" id="DWWB01000055">
    <property type="protein sequence ID" value="HJC66999.1"/>
    <property type="molecule type" value="Genomic_DNA"/>
</dbReference>
<dbReference type="InterPro" id="IPR000847">
    <property type="entry name" value="LysR_HTH_N"/>
</dbReference>
<proteinExistence type="inferred from homology"/>
<dbReference type="Pfam" id="PF00126">
    <property type="entry name" value="HTH_1"/>
    <property type="match status" value="1"/>
</dbReference>
<dbReference type="AlphaFoldDB" id="A0A9D2TEI7"/>
<dbReference type="PROSITE" id="PS50931">
    <property type="entry name" value="HTH_LYSR"/>
    <property type="match status" value="1"/>
</dbReference>
<evidence type="ECO:0000259" key="5">
    <source>
        <dbReference type="PROSITE" id="PS50931"/>
    </source>
</evidence>
<evidence type="ECO:0000256" key="3">
    <source>
        <dbReference type="ARBA" id="ARBA00023125"/>
    </source>
</evidence>
<feature type="domain" description="HTH lysR-type" evidence="5">
    <location>
        <begin position="1"/>
        <end position="58"/>
    </location>
</feature>
<dbReference type="Proteomes" id="UP000823863">
    <property type="component" value="Unassembled WGS sequence"/>
</dbReference>
<dbReference type="CDD" id="cd05466">
    <property type="entry name" value="PBP2_LTTR_substrate"/>
    <property type="match status" value="1"/>
</dbReference>
<keyword evidence="3" id="KW-0238">DNA-binding</keyword>
<dbReference type="Gene3D" id="1.10.10.10">
    <property type="entry name" value="Winged helix-like DNA-binding domain superfamily/Winged helix DNA-binding domain"/>
    <property type="match status" value="1"/>
</dbReference>
<dbReference type="SUPFAM" id="SSF46785">
    <property type="entry name" value="Winged helix' DNA-binding domain"/>
    <property type="match status" value="1"/>
</dbReference>
<keyword evidence="2" id="KW-0805">Transcription regulation</keyword>
<dbReference type="GO" id="GO:0000976">
    <property type="term" value="F:transcription cis-regulatory region binding"/>
    <property type="evidence" value="ECO:0007669"/>
    <property type="project" value="TreeGrafter"/>
</dbReference>
<evidence type="ECO:0000256" key="4">
    <source>
        <dbReference type="ARBA" id="ARBA00023163"/>
    </source>
</evidence>
<dbReference type="PANTHER" id="PTHR30126">
    <property type="entry name" value="HTH-TYPE TRANSCRIPTIONAL REGULATOR"/>
    <property type="match status" value="1"/>
</dbReference>
<sequence>MKDSDWRILCELYQTPNITKVAEKLFMTQPTLTKRLQYIEEEFQTRIVSRSTKGVVFTREGEYLVHQAELYLQFRGGIDRRMEAFKQEGVGTIRIASSLTFSKQYLPALILEFQKNHPDVSFDIQSVESHFLAKFLKDGTSDMAFVRGEYEMELHTKRILTEQAYLVSSRPLSMAELLTVCRVDCFMSEASKKLLDRWWKDNFQEIPKSGVHVGFVDMALHMVCQGLGYMVGFFSEKELDQLGIWHQPILNRDGTPVERDTFLVYPENAEKSPIVQDFIAMVEKEFEE</sequence>
<keyword evidence="4" id="KW-0804">Transcription</keyword>
<evidence type="ECO:0000256" key="1">
    <source>
        <dbReference type="ARBA" id="ARBA00009437"/>
    </source>
</evidence>
<reference evidence="6" key="2">
    <citation type="submission" date="2021-04" db="EMBL/GenBank/DDBJ databases">
        <authorList>
            <person name="Gilroy R."/>
        </authorList>
    </citation>
    <scope>NUCLEOTIDE SEQUENCE</scope>
    <source>
        <strain evidence="6">CHK198-12963</strain>
    </source>
</reference>
<evidence type="ECO:0000313" key="6">
    <source>
        <dbReference type="EMBL" id="HJC66999.1"/>
    </source>
</evidence>
<name>A0A9D2TEI7_9FIRM</name>
<protein>
    <submittedName>
        <fullName evidence="6">LysR family transcriptional regulator</fullName>
    </submittedName>
</protein>
<gene>
    <name evidence="6" type="ORF">H9931_09855</name>
</gene>
<dbReference type="InterPro" id="IPR036388">
    <property type="entry name" value="WH-like_DNA-bd_sf"/>
</dbReference>
<dbReference type="GO" id="GO:0003700">
    <property type="term" value="F:DNA-binding transcription factor activity"/>
    <property type="evidence" value="ECO:0007669"/>
    <property type="project" value="InterPro"/>
</dbReference>
<evidence type="ECO:0000256" key="2">
    <source>
        <dbReference type="ARBA" id="ARBA00023015"/>
    </source>
</evidence>
<comment type="similarity">
    <text evidence="1">Belongs to the LysR transcriptional regulatory family.</text>
</comment>
<dbReference type="Gene3D" id="3.40.190.290">
    <property type="match status" value="1"/>
</dbReference>
<organism evidence="6 7">
    <name type="scientific">Candidatus Enterocloster excrementigallinarum</name>
    <dbReference type="NCBI Taxonomy" id="2838558"/>
    <lineage>
        <taxon>Bacteria</taxon>
        <taxon>Bacillati</taxon>
        <taxon>Bacillota</taxon>
        <taxon>Clostridia</taxon>
        <taxon>Lachnospirales</taxon>
        <taxon>Lachnospiraceae</taxon>
        <taxon>Enterocloster</taxon>
    </lineage>
</organism>
<evidence type="ECO:0000313" key="7">
    <source>
        <dbReference type="Proteomes" id="UP000823863"/>
    </source>
</evidence>
<dbReference type="InterPro" id="IPR005119">
    <property type="entry name" value="LysR_subst-bd"/>
</dbReference>
<dbReference type="PANTHER" id="PTHR30126:SF78">
    <property type="entry name" value="HTH LYSR-TYPE DOMAIN-CONTAINING PROTEIN"/>
    <property type="match status" value="1"/>
</dbReference>
<dbReference type="InterPro" id="IPR036390">
    <property type="entry name" value="WH_DNA-bd_sf"/>
</dbReference>
<dbReference type="Pfam" id="PF03466">
    <property type="entry name" value="LysR_substrate"/>
    <property type="match status" value="1"/>
</dbReference>
<reference evidence="6" key="1">
    <citation type="journal article" date="2021" name="PeerJ">
        <title>Extensive microbial diversity within the chicken gut microbiome revealed by metagenomics and culture.</title>
        <authorList>
            <person name="Gilroy R."/>
            <person name="Ravi A."/>
            <person name="Getino M."/>
            <person name="Pursley I."/>
            <person name="Horton D.L."/>
            <person name="Alikhan N.F."/>
            <person name="Baker D."/>
            <person name="Gharbi K."/>
            <person name="Hall N."/>
            <person name="Watson M."/>
            <person name="Adriaenssens E.M."/>
            <person name="Foster-Nyarko E."/>
            <person name="Jarju S."/>
            <person name="Secka A."/>
            <person name="Antonio M."/>
            <person name="Oren A."/>
            <person name="Chaudhuri R.R."/>
            <person name="La Ragione R."/>
            <person name="Hildebrand F."/>
            <person name="Pallen M.J."/>
        </authorList>
    </citation>
    <scope>NUCLEOTIDE SEQUENCE</scope>
    <source>
        <strain evidence="6">CHK198-12963</strain>
    </source>
</reference>